<protein>
    <submittedName>
        <fullName evidence="9">TRAP transporter large permease subunit</fullName>
    </submittedName>
</protein>
<feature type="domain" description="Na+/H+ antiporter NhaC-like C-terminal" evidence="7">
    <location>
        <begin position="147"/>
        <end position="431"/>
    </location>
</feature>
<evidence type="ECO:0000313" key="10">
    <source>
        <dbReference type="Proteomes" id="UP000823632"/>
    </source>
</evidence>
<feature type="domain" description="Putative Na+/H+ antiporter N-terminal" evidence="8">
    <location>
        <begin position="6"/>
        <end position="91"/>
    </location>
</feature>
<dbReference type="PANTHER" id="PTHR37821:SF1">
    <property type="entry name" value="AMINO ACID TRANSPORTER YUIF-RELATED"/>
    <property type="match status" value="1"/>
</dbReference>
<evidence type="ECO:0000259" key="7">
    <source>
        <dbReference type="Pfam" id="PF03553"/>
    </source>
</evidence>
<keyword evidence="3 6" id="KW-0812">Transmembrane</keyword>
<feature type="transmembrane region" description="Helical" evidence="6">
    <location>
        <begin position="190"/>
        <end position="208"/>
    </location>
</feature>
<evidence type="ECO:0000256" key="2">
    <source>
        <dbReference type="ARBA" id="ARBA00022475"/>
    </source>
</evidence>
<keyword evidence="2" id="KW-1003">Cell membrane</keyword>
<dbReference type="Pfam" id="PF13726">
    <property type="entry name" value="Na_H_antiport_2"/>
    <property type="match status" value="1"/>
</dbReference>
<proteinExistence type="predicted"/>
<accession>A0A9D9DPH2</accession>
<feature type="transmembrane region" description="Helical" evidence="6">
    <location>
        <begin position="288"/>
        <end position="310"/>
    </location>
</feature>
<sequence>MTIIFNPVIVSVILLCVLCLCRINVLLAIIISAIAAGLVGGLHITEVMNTFISGMGGNSETALSYILLGTFAAAMTHTGLATILAKKIAGIIGNKKIMLLFILAGIAVLSQNLIPVHIAFIPIIIPPLLHVMNKLELDRRAVACSLAFGLKAPYITIPAGFGLIFQGLIAENMTVNGMTVLKNDVWKSTWILGLAMIVGLLAAIFIAYRKPRKYEDKEVLQNELEKEDENALKLNKNHYITLIGAFATLIVQLLTKSLPLGALVGLGIVFGGGAVSHRKMDNLINEGIGLMGYVAFVMLVAAGFAMVLKATGGVDTLVNAMIPFMQNSKLLAAVLMLFLGLFITMGIGTSFGTIPILAVLFIPICIKLGFSVSASVVVLAAAAALGDAGSPASDTTLGPTAGLNADGQHNHITDTCIPTFLFFNIPLMIFALAAVILF</sequence>
<dbReference type="AlphaFoldDB" id="A0A9D9DPH2"/>
<evidence type="ECO:0000256" key="5">
    <source>
        <dbReference type="ARBA" id="ARBA00023136"/>
    </source>
</evidence>
<evidence type="ECO:0000256" key="6">
    <source>
        <dbReference type="SAM" id="Phobius"/>
    </source>
</evidence>
<feature type="transmembrane region" description="Helical" evidence="6">
    <location>
        <begin position="97"/>
        <end position="125"/>
    </location>
</feature>
<reference evidence="9" key="1">
    <citation type="submission" date="2020-10" db="EMBL/GenBank/DDBJ databases">
        <authorList>
            <person name="Gilroy R."/>
        </authorList>
    </citation>
    <scope>NUCLEOTIDE SEQUENCE</scope>
    <source>
        <strain evidence="9">10192</strain>
    </source>
</reference>
<gene>
    <name evidence="9" type="ORF">IAC76_07690</name>
</gene>
<dbReference type="EMBL" id="JADIND010000171">
    <property type="protein sequence ID" value="MBO8431253.1"/>
    <property type="molecule type" value="Genomic_DNA"/>
</dbReference>
<feature type="transmembrane region" description="Helical" evidence="6">
    <location>
        <begin position="368"/>
        <end position="386"/>
    </location>
</feature>
<dbReference type="PANTHER" id="PTHR37821">
    <property type="entry name" value="AMINO ACID TRANSPORTER YUIF-RELATED"/>
    <property type="match status" value="1"/>
</dbReference>
<evidence type="ECO:0000313" key="9">
    <source>
        <dbReference type="EMBL" id="MBO8431253.1"/>
    </source>
</evidence>
<reference evidence="9" key="2">
    <citation type="journal article" date="2021" name="PeerJ">
        <title>Extensive microbial diversity within the chicken gut microbiome revealed by metagenomics and culture.</title>
        <authorList>
            <person name="Gilroy R."/>
            <person name="Ravi A."/>
            <person name="Getino M."/>
            <person name="Pursley I."/>
            <person name="Horton D.L."/>
            <person name="Alikhan N.F."/>
            <person name="Baker D."/>
            <person name="Gharbi K."/>
            <person name="Hall N."/>
            <person name="Watson M."/>
            <person name="Adriaenssens E.M."/>
            <person name="Foster-Nyarko E."/>
            <person name="Jarju S."/>
            <person name="Secka A."/>
            <person name="Antonio M."/>
            <person name="Oren A."/>
            <person name="Chaudhuri R.R."/>
            <person name="La Ragione R."/>
            <person name="Hildebrand F."/>
            <person name="Pallen M.J."/>
        </authorList>
    </citation>
    <scope>NUCLEOTIDE SEQUENCE</scope>
    <source>
        <strain evidence="9">10192</strain>
    </source>
</reference>
<dbReference type="InterPro" id="IPR032813">
    <property type="entry name" value="Na_H_antiport_N"/>
</dbReference>
<feature type="transmembrane region" description="Helical" evidence="6">
    <location>
        <begin position="62"/>
        <end position="85"/>
    </location>
</feature>
<feature type="transmembrane region" description="Helical" evidence="6">
    <location>
        <begin position="417"/>
        <end position="437"/>
    </location>
</feature>
<dbReference type="GO" id="GO:0005886">
    <property type="term" value="C:plasma membrane"/>
    <property type="evidence" value="ECO:0007669"/>
    <property type="project" value="UniProtKB-SubCell"/>
</dbReference>
<feature type="transmembrane region" description="Helical" evidence="6">
    <location>
        <begin position="12"/>
        <end position="42"/>
    </location>
</feature>
<name>A0A9D9DPH2_9BACT</name>
<evidence type="ECO:0000256" key="4">
    <source>
        <dbReference type="ARBA" id="ARBA00022989"/>
    </source>
</evidence>
<keyword evidence="4 6" id="KW-1133">Transmembrane helix</keyword>
<comment type="caution">
    <text evidence="9">The sequence shown here is derived from an EMBL/GenBank/DDBJ whole genome shotgun (WGS) entry which is preliminary data.</text>
</comment>
<keyword evidence="5 6" id="KW-0472">Membrane</keyword>
<feature type="transmembrane region" description="Helical" evidence="6">
    <location>
        <begin position="330"/>
        <end position="361"/>
    </location>
</feature>
<dbReference type="Pfam" id="PF03553">
    <property type="entry name" value="Na_H_antiporter"/>
    <property type="match status" value="1"/>
</dbReference>
<evidence type="ECO:0000256" key="3">
    <source>
        <dbReference type="ARBA" id="ARBA00022692"/>
    </source>
</evidence>
<feature type="transmembrane region" description="Helical" evidence="6">
    <location>
        <begin position="260"/>
        <end position="276"/>
    </location>
</feature>
<evidence type="ECO:0000256" key="1">
    <source>
        <dbReference type="ARBA" id="ARBA00004651"/>
    </source>
</evidence>
<feature type="transmembrane region" description="Helical" evidence="6">
    <location>
        <begin position="237"/>
        <end position="254"/>
    </location>
</feature>
<dbReference type="InterPro" id="IPR018461">
    <property type="entry name" value="Na/H_Antiport_NhaC-like_C"/>
</dbReference>
<dbReference type="InterPro" id="IPR052576">
    <property type="entry name" value="AA_Transporter-Related"/>
</dbReference>
<organism evidence="9 10">
    <name type="scientific">Candidatus Scatousia excrementipullorum</name>
    <dbReference type="NCBI Taxonomy" id="2840936"/>
    <lineage>
        <taxon>Bacteria</taxon>
        <taxon>Candidatus Scatousia</taxon>
    </lineage>
</organism>
<dbReference type="Proteomes" id="UP000823632">
    <property type="component" value="Unassembled WGS sequence"/>
</dbReference>
<evidence type="ECO:0000259" key="8">
    <source>
        <dbReference type="Pfam" id="PF13726"/>
    </source>
</evidence>
<comment type="subcellular location">
    <subcellularLocation>
        <location evidence="1">Cell membrane</location>
        <topology evidence="1">Multi-pass membrane protein</topology>
    </subcellularLocation>
</comment>